<evidence type="ECO:0000256" key="1">
    <source>
        <dbReference type="SAM" id="Coils"/>
    </source>
</evidence>
<feature type="coiled-coil region" evidence="1">
    <location>
        <begin position="395"/>
        <end position="425"/>
    </location>
</feature>
<proteinExistence type="predicted"/>
<dbReference type="OrthoDB" id="4179406at2759"/>
<organism evidence="4 5">
    <name type="scientific">Stachybotrys elegans</name>
    <dbReference type="NCBI Taxonomy" id="80388"/>
    <lineage>
        <taxon>Eukaryota</taxon>
        <taxon>Fungi</taxon>
        <taxon>Dikarya</taxon>
        <taxon>Ascomycota</taxon>
        <taxon>Pezizomycotina</taxon>
        <taxon>Sordariomycetes</taxon>
        <taxon>Hypocreomycetidae</taxon>
        <taxon>Hypocreales</taxon>
        <taxon>Stachybotryaceae</taxon>
        <taxon>Stachybotrys</taxon>
    </lineage>
</organism>
<comment type="caution">
    <text evidence="4">The sequence shown here is derived from an EMBL/GenBank/DDBJ whole genome shotgun (WGS) entry which is preliminary data.</text>
</comment>
<protein>
    <submittedName>
        <fullName evidence="4">Uncharacterized protein</fullName>
    </submittedName>
</protein>
<dbReference type="Proteomes" id="UP000813444">
    <property type="component" value="Unassembled WGS sequence"/>
</dbReference>
<keyword evidence="5" id="KW-1185">Reference proteome</keyword>
<feature type="region of interest" description="Disordered" evidence="2">
    <location>
        <begin position="37"/>
        <end position="75"/>
    </location>
</feature>
<evidence type="ECO:0000313" key="4">
    <source>
        <dbReference type="EMBL" id="KAH7319988.1"/>
    </source>
</evidence>
<evidence type="ECO:0000256" key="2">
    <source>
        <dbReference type="SAM" id="MobiDB-lite"/>
    </source>
</evidence>
<evidence type="ECO:0000256" key="3">
    <source>
        <dbReference type="SAM" id="Phobius"/>
    </source>
</evidence>
<keyword evidence="3" id="KW-1133">Transmembrane helix</keyword>
<dbReference type="EMBL" id="JAGPNK010000006">
    <property type="protein sequence ID" value="KAH7319988.1"/>
    <property type="molecule type" value="Genomic_DNA"/>
</dbReference>
<evidence type="ECO:0000313" key="5">
    <source>
        <dbReference type="Proteomes" id="UP000813444"/>
    </source>
</evidence>
<gene>
    <name evidence="4" type="ORF">B0I35DRAFT_224996</name>
</gene>
<keyword evidence="3" id="KW-0812">Transmembrane</keyword>
<name>A0A8K0SW93_9HYPO</name>
<accession>A0A8K0SW93</accession>
<feature type="region of interest" description="Disordered" evidence="2">
    <location>
        <begin position="1"/>
        <end position="23"/>
    </location>
</feature>
<feature type="compositionally biased region" description="Polar residues" evidence="2">
    <location>
        <begin position="48"/>
        <end position="75"/>
    </location>
</feature>
<sequence length="555" mass="61980">MASRPRQRQIPVEGSWRMVDGENDSFDTTILPSFSFSDDGTDPVLYPPSTQSFSEYPSQATNPQLSFTSSQDSIQDFNRHQEDENVILREPFRPTVPSSATQSKIRSPVPQFKMPRVDVDSSVGLQNLRRRGFVSSQSSRGATRQEADPNHYQRGHQQPSKLLQILGGFGAALSSLLGQTSSRFLLLIALYLCGGAFIIIQNSFTKPLYVALSPVCRMPGVSHLELSFCPSYDARGKESEVIDFNFGGLMEAHSQLEQVMEKTVNAIAMPYDMLRSARGLRDLRLLVQASDMQSKEDVLLELDGYIGSAEESADELRNFGVRVGGIVDAIVIRDRWTSRSLDNMLRNPLEEAQGTLLSDLAAWVFYPFQPTEHVIENGVLVEQYLQNTAYATARITQFLNQADAVQRLLKRAERHLESIQAIMAESPTTVQDRREQVFWTLWNYLAGRQGTPTKLDHLQAIKYADEKRSAAVDHVLAVIADLTGIRTTILDLESAYSGPQVVRNMKPLPLSVHVDAINTAVDELDAARIRLHADDVDRTNDILSRGGFMDDDNDV</sequence>
<feature type="transmembrane region" description="Helical" evidence="3">
    <location>
        <begin position="184"/>
        <end position="204"/>
    </location>
</feature>
<keyword evidence="1" id="KW-0175">Coiled coil</keyword>
<keyword evidence="3" id="KW-0472">Membrane</keyword>
<dbReference type="AlphaFoldDB" id="A0A8K0SW93"/>
<reference evidence="4" key="1">
    <citation type="journal article" date="2021" name="Nat. Commun.">
        <title>Genetic determinants of endophytism in the Arabidopsis root mycobiome.</title>
        <authorList>
            <person name="Mesny F."/>
            <person name="Miyauchi S."/>
            <person name="Thiergart T."/>
            <person name="Pickel B."/>
            <person name="Atanasova L."/>
            <person name="Karlsson M."/>
            <person name="Huettel B."/>
            <person name="Barry K.W."/>
            <person name="Haridas S."/>
            <person name="Chen C."/>
            <person name="Bauer D."/>
            <person name="Andreopoulos W."/>
            <person name="Pangilinan J."/>
            <person name="LaButti K."/>
            <person name="Riley R."/>
            <person name="Lipzen A."/>
            <person name="Clum A."/>
            <person name="Drula E."/>
            <person name="Henrissat B."/>
            <person name="Kohler A."/>
            <person name="Grigoriev I.V."/>
            <person name="Martin F.M."/>
            <person name="Hacquard S."/>
        </authorList>
    </citation>
    <scope>NUCLEOTIDE SEQUENCE</scope>
    <source>
        <strain evidence="4">MPI-CAGE-CH-0235</strain>
    </source>
</reference>
<feature type="region of interest" description="Disordered" evidence="2">
    <location>
        <begin position="133"/>
        <end position="157"/>
    </location>
</feature>